<protein>
    <submittedName>
        <fullName evidence="2">Uncharacterized protein</fullName>
    </submittedName>
</protein>
<keyword evidence="3" id="KW-1185">Reference proteome</keyword>
<feature type="region of interest" description="Disordered" evidence="1">
    <location>
        <begin position="68"/>
        <end position="140"/>
    </location>
</feature>
<proteinExistence type="predicted"/>
<sequence>MEVKIAHLGGLRRQRWKKTADAAPAAIKIAPSLAIIAAAVGRLAATSEPPCRLRRSGAILIAAEKIARPVPPPTSGPRTALFKQEELGPLLPAPPAHFSPRQPPVPHPTPPAGTYGSVSFSQPRRDPRSAPHRRVPTDRT</sequence>
<dbReference type="Proteomes" id="UP000479000">
    <property type="component" value="Unassembled WGS sequence"/>
</dbReference>
<dbReference type="EMBL" id="CADCXU010025175">
    <property type="protein sequence ID" value="CAB0012284.1"/>
    <property type="molecule type" value="Genomic_DNA"/>
</dbReference>
<evidence type="ECO:0000313" key="3">
    <source>
        <dbReference type="Proteomes" id="UP000479000"/>
    </source>
</evidence>
<dbReference type="AlphaFoldDB" id="A0A6H5H9F2"/>
<accession>A0A6H5H9F2</accession>
<name>A0A6H5H9F2_9HEMI</name>
<gene>
    <name evidence="2" type="ORF">NTEN_LOCUS17045</name>
</gene>
<evidence type="ECO:0000313" key="2">
    <source>
        <dbReference type="EMBL" id="CAB0012284.1"/>
    </source>
</evidence>
<feature type="compositionally biased region" description="Pro residues" evidence="1">
    <location>
        <begin position="91"/>
        <end position="111"/>
    </location>
</feature>
<organism evidence="2 3">
    <name type="scientific">Nesidiocoris tenuis</name>
    <dbReference type="NCBI Taxonomy" id="355587"/>
    <lineage>
        <taxon>Eukaryota</taxon>
        <taxon>Metazoa</taxon>
        <taxon>Ecdysozoa</taxon>
        <taxon>Arthropoda</taxon>
        <taxon>Hexapoda</taxon>
        <taxon>Insecta</taxon>
        <taxon>Pterygota</taxon>
        <taxon>Neoptera</taxon>
        <taxon>Paraneoptera</taxon>
        <taxon>Hemiptera</taxon>
        <taxon>Heteroptera</taxon>
        <taxon>Panheteroptera</taxon>
        <taxon>Cimicomorpha</taxon>
        <taxon>Miridae</taxon>
        <taxon>Dicyphina</taxon>
        <taxon>Nesidiocoris</taxon>
    </lineage>
</organism>
<feature type="compositionally biased region" description="Basic and acidic residues" evidence="1">
    <location>
        <begin position="123"/>
        <end position="140"/>
    </location>
</feature>
<evidence type="ECO:0000256" key="1">
    <source>
        <dbReference type="SAM" id="MobiDB-lite"/>
    </source>
</evidence>
<reference evidence="2 3" key="1">
    <citation type="submission" date="2020-02" db="EMBL/GenBank/DDBJ databases">
        <authorList>
            <person name="Ferguson B K."/>
        </authorList>
    </citation>
    <scope>NUCLEOTIDE SEQUENCE [LARGE SCALE GENOMIC DNA]</scope>
</reference>